<accession>I0KBG4</accession>
<gene>
    <name evidence="1" type="ORF">FAES_3460</name>
</gene>
<evidence type="ECO:0000313" key="2">
    <source>
        <dbReference type="Proteomes" id="UP000011058"/>
    </source>
</evidence>
<sequence>MYVSATGLRPFHTKPINRMNTSRFSLVTIAVSLLLGSLTGCKKADDPTKGLSAKIQSIIPQADIDKLRQRGMIINEGSQPPNIEGIFASSPHTLVSPYDTDSYGAGYVFNDLTIRFSKQNTADQTAVVDIKNAGSTGTGVGGFLAGNGNQFTFFAEIDLVDGSATAKQVRIFSGEITSAGIKNFYTTLLMKSKNDPTDRLIPVGAARVIKDGDGLASKQSSFRLNAAAQPKVLTADDATR</sequence>
<proteinExistence type="predicted"/>
<dbReference type="STRING" id="1166018.FAES_3460"/>
<dbReference type="EMBL" id="HE796683">
    <property type="protein sequence ID" value="CCH01467.1"/>
    <property type="molecule type" value="Genomic_DNA"/>
</dbReference>
<keyword evidence="2" id="KW-1185">Reference proteome</keyword>
<dbReference type="AlphaFoldDB" id="I0KBG4"/>
<protein>
    <submittedName>
        <fullName evidence="1">Uncharacterized protein</fullName>
    </submittedName>
</protein>
<name>I0KBG4_9BACT</name>
<dbReference type="eggNOG" id="ENOG50330NY">
    <property type="taxonomic scope" value="Bacteria"/>
</dbReference>
<dbReference type="HOGENOM" id="CLU_1150847_0_0_10"/>
<dbReference type="Proteomes" id="UP000011058">
    <property type="component" value="Chromosome"/>
</dbReference>
<evidence type="ECO:0000313" key="1">
    <source>
        <dbReference type="EMBL" id="CCH01467.1"/>
    </source>
</evidence>
<dbReference type="PATRIC" id="fig|1166018.3.peg.5235"/>
<dbReference type="KEGG" id="fae:FAES_3460"/>
<organism evidence="1 2">
    <name type="scientific">Fibrella aestuarina BUZ 2</name>
    <dbReference type="NCBI Taxonomy" id="1166018"/>
    <lineage>
        <taxon>Bacteria</taxon>
        <taxon>Pseudomonadati</taxon>
        <taxon>Bacteroidota</taxon>
        <taxon>Cytophagia</taxon>
        <taxon>Cytophagales</taxon>
        <taxon>Spirosomataceae</taxon>
        <taxon>Fibrella</taxon>
    </lineage>
</organism>
<reference evidence="1 2" key="1">
    <citation type="journal article" date="2012" name="J. Bacteriol.">
        <title>Genome Sequence of Fibrella aestuarina BUZ 2T, a Filamentous Marine Bacterium.</title>
        <authorList>
            <person name="Filippini M."/>
            <person name="Qi W."/>
            <person name="Blom J."/>
            <person name="Goesmann A."/>
            <person name="Smits T.H."/>
            <person name="Bagheri H.C."/>
        </authorList>
    </citation>
    <scope>NUCLEOTIDE SEQUENCE [LARGE SCALE GENOMIC DNA]</scope>
    <source>
        <strain evidence="2">BUZ 2T</strain>
    </source>
</reference>